<feature type="non-terminal residue" evidence="2">
    <location>
        <position position="1"/>
    </location>
</feature>
<evidence type="ECO:0000313" key="2">
    <source>
        <dbReference type="EMBL" id="CAI9566785.1"/>
    </source>
</evidence>
<organism evidence="2 3">
    <name type="scientific">Staurois parvus</name>
    <dbReference type="NCBI Taxonomy" id="386267"/>
    <lineage>
        <taxon>Eukaryota</taxon>
        <taxon>Metazoa</taxon>
        <taxon>Chordata</taxon>
        <taxon>Craniata</taxon>
        <taxon>Vertebrata</taxon>
        <taxon>Euteleostomi</taxon>
        <taxon>Amphibia</taxon>
        <taxon>Batrachia</taxon>
        <taxon>Anura</taxon>
        <taxon>Neobatrachia</taxon>
        <taxon>Ranoidea</taxon>
        <taxon>Ranidae</taxon>
        <taxon>Staurois</taxon>
    </lineage>
</organism>
<dbReference type="Proteomes" id="UP001162483">
    <property type="component" value="Unassembled WGS sequence"/>
</dbReference>
<dbReference type="EMBL" id="CATNWA010014064">
    <property type="protein sequence ID" value="CAI9566785.1"/>
    <property type="molecule type" value="Genomic_DNA"/>
</dbReference>
<evidence type="ECO:0000256" key="1">
    <source>
        <dbReference type="SAM" id="MobiDB-lite"/>
    </source>
</evidence>
<accession>A0ABN9D2Q2</accession>
<feature type="compositionally biased region" description="Polar residues" evidence="1">
    <location>
        <begin position="8"/>
        <end position="20"/>
    </location>
</feature>
<proteinExistence type="predicted"/>
<protein>
    <submittedName>
        <fullName evidence="2">Uncharacterized protein</fullName>
    </submittedName>
</protein>
<evidence type="ECO:0000313" key="3">
    <source>
        <dbReference type="Proteomes" id="UP001162483"/>
    </source>
</evidence>
<name>A0ABN9D2Q2_9NEOB</name>
<sequence length="65" mass="7033">PPPPITSDVKNPTPSLTSPCTPFGNRAGKQKVQGLKDQRRNGVIYQSLLNAEPRGGRDEGVLQLH</sequence>
<comment type="caution">
    <text evidence="2">The sequence shown here is derived from an EMBL/GenBank/DDBJ whole genome shotgun (WGS) entry which is preliminary data.</text>
</comment>
<keyword evidence="3" id="KW-1185">Reference proteome</keyword>
<gene>
    <name evidence="2" type="ORF">SPARVUS_LOCUS6436107</name>
</gene>
<feature type="region of interest" description="Disordered" evidence="1">
    <location>
        <begin position="1"/>
        <end position="39"/>
    </location>
</feature>
<reference evidence="2" key="1">
    <citation type="submission" date="2023-05" db="EMBL/GenBank/DDBJ databases">
        <authorList>
            <person name="Stuckert A."/>
        </authorList>
    </citation>
    <scope>NUCLEOTIDE SEQUENCE</scope>
</reference>